<evidence type="ECO:0000313" key="2">
    <source>
        <dbReference type="EMBL" id="AFD07192.1"/>
    </source>
</evidence>
<dbReference type="InterPro" id="IPR013783">
    <property type="entry name" value="Ig-like_fold"/>
</dbReference>
<dbReference type="HOGENOM" id="CLU_418390_0_0_10"/>
<organism evidence="2 3">
    <name type="scientific">Solitalea canadensis (strain ATCC 29591 / DSM 3403 / JCM 21819 / LMG 8368 / NBRC 15130 / NCIMB 12057 / USAM 9D)</name>
    <name type="common">Flexibacter canadensis</name>
    <dbReference type="NCBI Taxonomy" id="929556"/>
    <lineage>
        <taxon>Bacteria</taxon>
        <taxon>Pseudomonadati</taxon>
        <taxon>Bacteroidota</taxon>
        <taxon>Sphingobacteriia</taxon>
        <taxon>Sphingobacteriales</taxon>
        <taxon>Sphingobacteriaceae</taxon>
        <taxon>Solitalea</taxon>
    </lineage>
</organism>
<dbReference type="Gene3D" id="2.60.40.10">
    <property type="entry name" value="Immunoglobulins"/>
    <property type="match status" value="1"/>
</dbReference>
<dbReference type="InterPro" id="IPR026444">
    <property type="entry name" value="Secre_tail"/>
</dbReference>
<dbReference type="eggNOG" id="COG1361">
    <property type="taxonomic scope" value="Bacteria"/>
</dbReference>
<dbReference type="RefSeq" id="WP_014680419.1">
    <property type="nucleotide sequence ID" value="NC_017770.1"/>
</dbReference>
<name>H8KU80_SOLCM</name>
<dbReference type="Proteomes" id="UP000007590">
    <property type="component" value="Chromosome"/>
</dbReference>
<dbReference type="AlphaFoldDB" id="H8KU80"/>
<gene>
    <name evidence="2" type="ordered locus">Solca_2139</name>
</gene>
<dbReference type="Pfam" id="PF26628">
    <property type="entry name" value="DUF8202"/>
    <property type="match status" value="1"/>
</dbReference>
<dbReference type="EMBL" id="CP003349">
    <property type="protein sequence ID" value="AFD07192.1"/>
    <property type="molecule type" value="Genomic_DNA"/>
</dbReference>
<keyword evidence="3" id="KW-1185">Reference proteome</keyword>
<evidence type="ECO:0000259" key="1">
    <source>
        <dbReference type="Pfam" id="PF26628"/>
    </source>
</evidence>
<accession>H8KU80</accession>
<dbReference type="KEGG" id="scn:Solca_2139"/>
<dbReference type="InterPro" id="IPR058515">
    <property type="entry name" value="DUF8202"/>
</dbReference>
<dbReference type="NCBIfam" id="TIGR04183">
    <property type="entry name" value="Por_Secre_tail"/>
    <property type="match status" value="1"/>
</dbReference>
<dbReference type="STRING" id="929556.Solca_2139"/>
<evidence type="ECO:0000313" key="3">
    <source>
        <dbReference type="Proteomes" id="UP000007590"/>
    </source>
</evidence>
<dbReference type="OrthoDB" id="755689at2"/>
<reference evidence="2" key="1">
    <citation type="submission" date="2012-02" db="EMBL/GenBank/DDBJ databases">
        <title>The complete genome of Solitalea canadensis DSM 3403.</title>
        <authorList>
            <consortium name="US DOE Joint Genome Institute (JGI-PGF)"/>
            <person name="Lucas S."/>
            <person name="Copeland A."/>
            <person name="Lapidus A."/>
            <person name="Glavina del Rio T."/>
            <person name="Dalin E."/>
            <person name="Tice H."/>
            <person name="Bruce D."/>
            <person name="Goodwin L."/>
            <person name="Pitluck S."/>
            <person name="Peters L."/>
            <person name="Ovchinnikova G."/>
            <person name="Lu M."/>
            <person name="Kyrpides N."/>
            <person name="Mavromatis K."/>
            <person name="Ivanova N."/>
            <person name="Brettin T."/>
            <person name="Detter J.C."/>
            <person name="Han C."/>
            <person name="Larimer F."/>
            <person name="Land M."/>
            <person name="Hauser L."/>
            <person name="Markowitz V."/>
            <person name="Cheng J.-F."/>
            <person name="Hugenholtz P."/>
            <person name="Woyke T."/>
            <person name="Wu D."/>
            <person name="Spring S."/>
            <person name="Schroeder M."/>
            <person name="Kopitz M."/>
            <person name="Brambilla E."/>
            <person name="Klenk H.-P."/>
            <person name="Eisen J.A."/>
        </authorList>
    </citation>
    <scope>NUCLEOTIDE SEQUENCE</scope>
    <source>
        <strain evidence="2">DSM 3403</strain>
    </source>
</reference>
<sequence length="647" mass="71013">MRKLIIFMALLLSFSICVISVSAQVIWLRGDRSAAVTTIWTDISGNQHDATAAKDENPSKTGILNYNPVMVFDGVNDQMKIPYSFEGLSGLTVITVFQSPDTTERNVWSTENALSRKVLLTTRHITGPDSAIDFYGQNEKIPVINTITQNWIGTSVLSTNASLILGNTGKASGNRLFKGGIAEYIVFDKVLEPMVKLQFETYLAIKYGIPLKSNYISSDELVLWSAKDNQQFSNRITGIGRDDVYSLYQKQAKSSYDGINLLTISVNNLAKSNDSNTAKIDDKNFLLWGDNNKPLAIKQGSEQNAAVSFLQRQWLMKVNGNSASKLPTELQVKISKFPADSLGYWLVIDRSGKGDFSEDKLEYIFPDSISADSVAHFANIKWDTDQSGSDVFGFAQSKPLFAMITSQVQPTCSASNGGSVVLKVIGGRGPYQYELRNSSQNSFHKGEGAENITINGLSAGDYTFKLKDSKNDVVERTFSLNLPDELIVNLGEDQDLKLSPNKEIILDATAHINNSSAVTYKWTSSHGFSSDAGKIKVSQSGIYTVTVTNSLGCSFSDEIIVSGSVARKFDVFPAPVAVGDNYNVSVSLNEPEAVILKICDLNGSILKEIKSSDKSEYHFMNSLQVPGMYIVILQTSKGIETKKFMVH</sequence>
<feature type="domain" description="DUF8202" evidence="1">
    <location>
        <begin position="198"/>
        <end position="382"/>
    </location>
</feature>
<dbReference type="eggNOG" id="COG3291">
    <property type="taxonomic scope" value="Bacteria"/>
</dbReference>
<proteinExistence type="predicted"/>
<protein>
    <recommendedName>
        <fullName evidence="1">DUF8202 domain-containing protein</fullName>
    </recommendedName>
</protein>